<sequence length="373" mass="44664">MNENYIVKKSNYFIMNSNYDLSLEEQKLILTLASMVQPDDEEFKPYKFRIVEFMRLLGVENKAKYIEIPKITKELMKKVFEIQEEDTLIQTAWLSGAVYKKGTGYVELTFSPYLKPYMLKLNTMFTQYKLANVLSMKSKYSPRIYEILKCNEFKKQGYMEIEVDELRKLLKAENIYPRYNDFKRKIILQTQKELKKISDISFEFEEIKTGRKVTALRFYIKSKKQNNIAKEEICATFEETNYIDQVKSIFHEEISSLQAKQIFDVSKRNIELIKEKYQIAKQTNNINNLVGWIIEALKRDYKEPIGKTKVDKFNDFEQRQYDFVDLERKLLSWNKTEEIIESNEQKTKEFSIEDNSLFKKNDNKRNLLFEFLD</sequence>
<organism evidence="3 4">
    <name type="scientific">Clostridium sporogenes</name>
    <dbReference type="NCBI Taxonomy" id="1509"/>
    <lineage>
        <taxon>Bacteria</taxon>
        <taxon>Bacillati</taxon>
        <taxon>Bacillota</taxon>
        <taxon>Clostridia</taxon>
        <taxon>Eubacteriales</taxon>
        <taxon>Clostridiaceae</taxon>
        <taxon>Clostridium</taxon>
    </lineage>
</organism>
<evidence type="ECO:0000256" key="1">
    <source>
        <dbReference type="ARBA" id="ARBA00038283"/>
    </source>
</evidence>
<feature type="domain" description="Initiator Rep protein WH1" evidence="2">
    <location>
        <begin position="6"/>
        <end position="149"/>
    </location>
</feature>
<dbReference type="RefSeq" id="WP_310944563.1">
    <property type="nucleotide sequence ID" value="NZ_JARUIS010000039.1"/>
</dbReference>
<dbReference type="Pfam" id="PF21205">
    <property type="entry name" value="Rep3_C"/>
    <property type="match status" value="1"/>
</dbReference>
<dbReference type="InterPro" id="IPR036390">
    <property type="entry name" value="WH_DNA-bd_sf"/>
</dbReference>
<dbReference type="Proteomes" id="UP001182303">
    <property type="component" value="Unassembled WGS sequence"/>
</dbReference>
<comment type="caution">
    <text evidence="3">The sequence shown here is derived from an EMBL/GenBank/DDBJ whole genome shotgun (WGS) entry which is preliminary data.</text>
</comment>
<evidence type="ECO:0000313" key="3">
    <source>
        <dbReference type="EMBL" id="MDS1005254.1"/>
    </source>
</evidence>
<comment type="similarity">
    <text evidence="1">Belongs to the initiator RepB protein family.</text>
</comment>
<reference evidence="3" key="1">
    <citation type="submission" date="2023-04" db="EMBL/GenBank/DDBJ databases">
        <title>Assessment of the microbiological origin of a defect in Grana Padano cheese.</title>
        <authorList>
            <person name="Zago M."/>
            <person name="Rossetti L."/>
            <person name="Bonvini B."/>
            <person name="Carminati D."/>
            <person name="Giraffa G."/>
        </authorList>
    </citation>
    <scope>NUCLEOTIDE SEQUENCE</scope>
    <source>
        <strain evidence="3">4990</strain>
    </source>
</reference>
<evidence type="ECO:0000313" key="4">
    <source>
        <dbReference type="Proteomes" id="UP001182303"/>
    </source>
</evidence>
<dbReference type="GO" id="GO:0003887">
    <property type="term" value="F:DNA-directed DNA polymerase activity"/>
    <property type="evidence" value="ECO:0007669"/>
    <property type="project" value="InterPro"/>
</dbReference>
<dbReference type="EMBL" id="JARUIS010000039">
    <property type="protein sequence ID" value="MDS1005254.1"/>
    <property type="molecule type" value="Genomic_DNA"/>
</dbReference>
<evidence type="ECO:0000259" key="2">
    <source>
        <dbReference type="Pfam" id="PF01051"/>
    </source>
</evidence>
<dbReference type="AlphaFoldDB" id="A0AAE4FNY1"/>
<dbReference type="InterPro" id="IPR000525">
    <property type="entry name" value="Initiator_Rep_WH1"/>
</dbReference>
<dbReference type="GO" id="GO:0006270">
    <property type="term" value="P:DNA replication initiation"/>
    <property type="evidence" value="ECO:0007669"/>
    <property type="project" value="InterPro"/>
</dbReference>
<dbReference type="InterPro" id="IPR036388">
    <property type="entry name" value="WH-like_DNA-bd_sf"/>
</dbReference>
<name>A0AAE4FNY1_CLOSG</name>
<protein>
    <submittedName>
        <fullName evidence="3">Replication initiation protein</fullName>
    </submittedName>
</protein>
<accession>A0AAE4FNY1</accession>
<dbReference type="SUPFAM" id="SSF46785">
    <property type="entry name" value="Winged helix' DNA-binding domain"/>
    <property type="match status" value="2"/>
</dbReference>
<gene>
    <name evidence="3" type="ORF">P9J83_17455</name>
</gene>
<dbReference type="Pfam" id="PF01051">
    <property type="entry name" value="Rep3_N"/>
    <property type="match status" value="1"/>
</dbReference>
<dbReference type="Gene3D" id="1.10.10.10">
    <property type="entry name" value="Winged helix-like DNA-binding domain superfamily/Winged helix DNA-binding domain"/>
    <property type="match status" value="2"/>
</dbReference>
<proteinExistence type="inferred from homology"/>